<dbReference type="EMBL" id="CP042615">
    <property type="protein sequence ID" value="QED73198.1"/>
    <property type="molecule type" value="Genomic_DNA"/>
</dbReference>
<dbReference type="InterPro" id="IPR012791">
    <property type="entry name" value="3-oxoacid_CoA-transf_B"/>
</dbReference>
<dbReference type="InterPro" id="IPR004164">
    <property type="entry name" value="CoA_transf_AS"/>
</dbReference>
<reference evidence="9 10" key="1">
    <citation type="submission" date="2019-08" db="EMBL/GenBank/DDBJ databases">
        <title>Plasmid- and chromosome-located mcr-3 in mcr-1-positive Escherichia coli from diseased swine, Taiwan.</title>
        <authorList>
            <person name="Hsu C.-Y."/>
            <person name="Huang W.-C."/>
            <person name="Lauderdale T.-L."/>
        </authorList>
    </citation>
    <scope>NUCLEOTIDE SEQUENCE [LARGE SCALE GENOMIC DNA]</scope>
    <source>
        <strain evidence="9 10">NCYU-26-73</strain>
    </source>
</reference>
<dbReference type="AlphaFoldDB" id="A0A5B9AKW8"/>
<dbReference type="Pfam" id="PF01144">
    <property type="entry name" value="CoA_trans"/>
    <property type="match status" value="2"/>
</dbReference>
<evidence type="ECO:0000256" key="5">
    <source>
        <dbReference type="ARBA" id="ARBA00022679"/>
    </source>
</evidence>
<evidence type="ECO:0000256" key="6">
    <source>
        <dbReference type="ARBA" id="ARBA00022946"/>
    </source>
</evidence>
<proteinExistence type="inferred from homology"/>
<evidence type="ECO:0000256" key="3">
    <source>
        <dbReference type="ARBA" id="ARBA00007047"/>
    </source>
</evidence>
<keyword evidence="5 7" id="KW-0808">Transferase</keyword>
<dbReference type="NCBIfam" id="NF007394">
    <property type="entry name" value="PRK09920.1"/>
    <property type="match status" value="1"/>
</dbReference>
<dbReference type="PIRSF" id="PIRSF000858">
    <property type="entry name" value="SCOT-t"/>
    <property type="match status" value="1"/>
</dbReference>
<evidence type="ECO:0000256" key="7">
    <source>
        <dbReference type="PIRNR" id="PIRNR000858"/>
    </source>
</evidence>
<comment type="similarity">
    <text evidence="3">Belongs to the 3-oxoacid CoA-transferase subunit B family.</text>
</comment>
<dbReference type="UniPathway" id="UPA00929">
    <property type="reaction ID" value="UER00894"/>
</dbReference>
<dbReference type="PANTHER" id="PTHR13707:SF60">
    <property type="entry name" value="ACETATE COA-TRANSFERASE SUBUNIT ALPHA"/>
    <property type="match status" value="1"/>
</dbReference>
<protein>
    <recommendedName>
        <fullName evidence="7">Acetate CoA-transferase YdiF</fullName>
        <ecNumber evidence="7">2.8.3.8</ecNumber>
    </recommendedName>
</protein>
<evidence type="ECO:0000256" key="1">
    <source>
        <dbReference type="ARBA" id="ARBA00004753"/>
    </source>
</evidence>
<comment type="similarity">
    <text evidence="2">Belongs to the 3-oxoacid CoA-transferase subunit A family.</text>
</comment>
<dbReference type="InterPro" id="IPR004163">
    <property type="entry name" value="CoA_transf_BS"/>
</dbReference>
<comment type="function">
    <text evidence="7">CoA transferase having broad substrate specificity for short-chain acyl-CoA thioesters with the activity decreasing when the length of the carboxylic acid chain exceeds four carbons.</text>
</comment>
<dbReference type="GO" id="GO:0046952">
    <property type="term" value="P:ketone body catabolic process"/>
    <property type="evidence" value="ECO:0007669"/>
    <property type="project" value="InterPro"/>
</dbReference>
<reference evidence="9 10" key="2">
    <citation type="submission" date="2019-08" db="EMBL/GenBank/DDBJ databases">
        <authorList>
            <person name="Chen F.-J."/>
            <person name="Wu H.-C."/>
            <person name="Liao Y.-C."/>
            <person name="Kuo S.-C."/>
        </authorList>
    </citation>
    <scope>NUCLEOTIDE SEQUENCE [LARGE SCALE GENOMIC DNA]</scope>
    <source>
        <strain evidence="9 10">NCYU-26-73</strain>
    </source>
</reference>
<comment type="pathway">
    <text evidence="1">Ketone metabolism; succinyl-CoA degradation; acetoacetyl-CoA from succinyl-CoA: step 1/1.</text>
</comment>
<dbReference type="PANTHER" id="PTHR13707">
    <property type="entry name" value="KETOACID-COENZYME A TRANSFERASE"/>
    <property type="match status" value="1"/>
</dbReference>
<dbReference type="NCBIfam" id="TIGR02429">
    <property type="entry name" value="pcaI_scoA_fam"/>
    <property type="match status" value="1"/>
</dbReference>
<evidence type="ECO:0000256" key="8">
    <source>
        <dbReference type="PIRSR" id="PIRSR000858-1"/>
    </source>
</evidence>
<comment type="catalytic activity">
    <reaction evidence="7">
        <text>an acyl-CoA + acetate = a carboxylate + acetyl-CoA</text>
        <dbReference type="Rhea" id="RHEA:13381"/>
        <dbReference type="ChEBI" id="CHEBI:29067"/>
        <dbReference type="ChEBI" id="CHEBI:30089"/>
        <dbReference type="ChEBI" id="CHEBI:57288"/>
        <dbReference type="ChEBI" id="CHEBI:58342"/>
        <dbReference type="EC" id="2.8.3.8"/>
    </reaction>
</comment>
<dbReference type="FunFam" id="3.40.1080.10:FF:000001">
    <property type="entry name" value="Succinyl-coa:3-ketoacid-coenzyme a transferase subunit b"/>
    <property type="match status" value="1"/>
</dbReference>
<dbReference type="Gene3D" id="3.40.1080.10">
    <property type="entry name" value="Glutaconate Coenzyme A-transferase"/>
    <property type="match status" value="2"/>
</dbReference>
<dbReference type="SMART" id="SM00882">
    <property type="entry name" value="CoA_trans"/>
    <property type="match status" value="2"/>
</dbReference>
<dbReference type="PROSITE" id="PS01273">
    <property type="entry name" value="COA_TRANSF_1"/>
    <property type="match status" value="1"/>
</dbReference>
<gene>
    <name evidence="9" type="primary">atoD</name>
    <name evidence="9" type="ORF">FTV93_01360</name>
</gene>
<comment type="similarity">
    <text evidence="4 7">Belongs to the 3-oxoacid CoA-transferase family.</text>
</comment>
<accession>A0A5B9AKW8</accession>
<dbReference type="NCBIfam" id="TIGR02428">
    <property type="entry name" value="pcaJ_scoB_fam"/>
    <property type="match status" value="1"/>
</dbReference>
<evidence type="ECO:0000256" key="4">
    <source>
        <dbReference type="ARBA" id="ARBA00007154"/>
    </source>
</evidence>
<evidence type="ECO:0000256" key="2">
    <source>
        <dbReference type="ARBA" id="ARBA00005612"/>
    </source>
</evidence>
<dbReference type="Proteomes" id="UP000321299">
    <property type="component" value="Chromosome"/>
</dbReference>
<dbReference type="GO" id="GO:0008775">
    <property type="term" value="F:acetate CoA-transferase activity"/>
    <property type="evidence" value="ECO:0007669"/>
    <property type="project" value="UniProtKB-EC"/>
</dbReference>
<organism evidence="9 10">
    <name type="scientific">Escherichia coli</name>
    <dbReference type="NCBI Taxonomy" id="562"/>
    <lineage>
        <taxon>Bacteria</taxon>
        <taxon>Pseudomonadati</taxon>
        <taxon>Pseudomonadota</taxon>
        <taxon>Gammaproteobacteria</taxon>
        <taxon>Enterobacterales</taxon>
        <taxon>Enterobacteriaceae</taxon>
        <taxon>Escherichia</taxon>
    </lineage>
</organism>
<keyword evidence="6" id="KW-0809">Transit peptide</keyword>
<dbReference type="EC" id="2.8.3.8" evidence="7"/>
<evidence type="ECO:0000313" key="9">
    <source>
        <dbReference type="EMBL" id="QED73198.1"/>
    </source>
</evidence>
<dbReference type="InterPro" id="IPR004165">
    <property type="entry name" value="CoA_trans_fam_I"/>
</dbReference>
<dbReference type="InterPro" id="IPR037171">
    <property type="entry name" value="NagB/RpiA_transferase-like"/>
</dbReference>
<dbReference type="InterPro" id="IPR012792">
    <property type="entry name" value="3-oxoacid_CoA-transf_A"/>
</dbReference>
<dbReference type="PROSITE" id="PS01274">
    <property type="entry name" value="COA_TRANSF_2"/>
    <property type="match status" value="1"/>
</dbReference>
<dbReference type="SUPFAM" id="SSF100950">
    <property type="entry name" value="NagB/RpiA/CoA transferase-like"/>
    <property type="match status" value="2"/>
</dbReference>
<feature type="active site" description="5-glutamyl coenzyme A thioester intermediate" evidence="8">
    <location>
        <position position="267"/>
    </location>
</feature>
<dbReference type="InterPro" id="IPR014388">
    <property type="entry name" value="3-oxoacid_CoA-transferase"/>
</dbReference>
<name>A0A5B9AKW8_ECOLX</name>
<sequence length="437" mass="46958">MKTKLMTLQDATGFFRDGMTIMVGGFMGIGTPSRLVEALLESGVRDLTLIANDTAFVDTGIGPLIVNGRVRKVIASHIGTNPETGRRMISGEMDVVLVPQGTLIEQIRCGGAGLGGFLTPTGVGTVVEEGKQTLTLDGKTWLLERPLRADLALIRAHRCDTLGNLTYQLSARNFNPLIALAADITLVEPDELVETGELQPDHIVTPWCRYRPHHRFTGEQIMDAKQRIARRVAQELRDGDIVNLGIGLPTMVANYLPEGIHITLQSENGFLGLGPVTTAHPDLVNAGGQPCGVLPGAAMFDSAMSFALIRGGHIDACVLGGLQVDEEANLANWVVPGKMVPGMGGAMDLVTGSRKVIIAMEHCAKDGSAKILRRCTMPLTAQHAVHMLVTELAVFRFIDGKMWLTEIADGCDLATVRAKTEARFEVAADLNTQRGDL</sequence>
<evidence type="ECO:0000313" key="10">
    <source>
        <dbReference type="Proteomes" id="UP000321299"/>
    </source>
</evidence>